<dbReference type="SMART" id="SM00320">
    <property type="entry name" value="WD40"/>
    <property type="match status" value="3"/>
</dbReference>
<feature type="repeat" description="WD" evidence="6">
    <location>
        <begin position="248"/>
        <end position="279"/>
    </location>
</feature>
<reference evidence="9" key="4">
    <citation type="submission" date="2024-02" db="EMBL/GenBank/DDBJ databases">
        <title>Comparative genomics of Cryptococcus and Kwoniella reveals pathogenesis evolution and contrasting modes of karyotype evolution via chromosome fusion or intercentromeric recombination.</title>
        <authorList>
            <person name="Coelho M.A."/>
            <person name="David-Palma M."/>
            <person name="Shea T."/>
            <person name="Bowers K."/>
            <person name="McGinley-Smith S."/>
            <person name="Mohammad A.W."/>
            <person name="Gnirke A."/>
            <person name="Yurkov A.M."/>
            <person name="Nowrousian M."/>
            <person name="Sun S."/>
            <person name="Cuomo C.A."/>
            <person name="Heitman J."/>
        </authorList>
    </citation>
    <scope>NUCLEOTIDE SEQUENCE</scope>
    <source>
        <strain evidence="9">CBS 10737</strain>
    </source>
</reference>
<dbReference type="RefSeq" id="XP_019009201.1">
    <property type="nucleotide sequence ID" value="XM_019157561.1"/>
</dbReference>
<dbReference type="InterPro" id="IPR015943">
    <property type="entry name" value="WD40/YVTN_repeat-like_dom_sf"/>
</dbReference>
<dbReference type="PROSITE" id="PS50294">
    <property type="entry name" value="WD_REPEATS_REGION"/>
    <property type="match status" value="2"/>
</dbReference>
<keyword evidence="10" id="KW-1185">Reference proteome</keyword>
<organism evidence="8">
    <name type="scientific">Kwoniella pini CBS 10737</name>
    <dbReference type="NCBI Taxonomy" id="1296096"/>
    <lineage>
        <taxon>Eukaryota</taxon>
        <taxon>Fungi</taxon>
        <taxon>Dikarya</taxon>
        <taxon>Basidiomycota</taxon>
        <taxon>Agaricomycotina</taxon>
        <taxon>Tremellomycetes</taxon>
        <taxon>Tremellales</taxon>
        <taxon>Cryptococcaceae</taxon>
        <taxon>Kwoniella</taxon>
    </lineage>
</organism>
<keyword evidence="2 6" id="KW-0853">WD repeat</keyword>
<reference evidence="8" key="3">
    <citation type="submission" date="2016-07" db="EMBL/GenBank/DDBJ databases">
        <title>Evolution of pathogenesis and genome organization in the Tremellales.</title>
        <authorList>
            <person name="Cuomo C."/>
            <person name="Litvintseva A."/>
            <person name="Heitman J."/>
            <person name="Chen Y."/>
            <person name="Sun S."/>
            <person name="Springer D."/>
            <person name="Dromer F."/>
            <person name="Young S."/>
            <person name="Zeng Q."/>
            <person name="Chapman S."/>
            <person name="Gujja S."/>
            <person name="Saif S."/>
            <person name="Birren B."/>
        </authorList>
    </citation>
    <scope>NUCLEOTIDE SEQUENCE</scope>
    <source>
        <strain evidence="8">CBS 10737</strain>
    </source>
</reference>
<dbReference type="OrthoDB" id="7318948at2759"/>
<feature type="compositionally biased region" description="Polar residues" evidence="7">
    <location>
        <begin position="497"/>
        <end position="539"/>
    </location>
</feature>
<proteinExistence type="inferred from homology"/>
<evidence type="ECO:0000256" key="1">
    <source>
        <dbReference type="ARBA" id="ARBA00008075"/>
    </source>
</evidence>
<accession>A0A1B9HXI7</accession>
<dbReference type="STRING" id="1296096.A0A1B9HXI7"/>
<dbReference type="SUPFAM" id="SSF50978">
    <property type="entry name" value="WD40 repeat-like"/>
    <property type="match status" value="1"/>
</dbReference>
<evidence type="ECO:0000313" key="8">
    <source>
        <dbReference type="EMBL" id="OCF47982.1"/>
    </source>
</evidence>
<dbReference type="InterPro" id="IPR001680">
    <property type="entry name" value="WD40_rpt"/>
</dbReference>
<feature type="region of interest" description="Disordered" evidence="7">
    <location>
        <begin position="444"/>
        <end position="540"/>
    </location>
</feature>
<gene>
    <name evidence="8" type="ORF">I206_05848</name>
    <name evidence="9" type="ORF">I206_107520</name>
</gene>
<dbReference type="InterPro" id="IPR019775">
    <property type="entry name" value="WD40_repeat_CS"/>
</dbReference>
<dbReference type="InterPro" id="IPR036322">
    <property type="entry name" value="WD40_repeat_dom_sf"/>
</dbReference>
<dbReference type="AlphaFoldDB" id="A0A1B9HXI7"/>
<comment type="similarity">
    <text evidence="1">Belongs to the WD repeat ESC family.</text>
</comment>
<dbReference type="PANTHER" id="PTHR10253">
    <property type="entry name" value="POLYCOMB PROTEIN"/>
    <property type="match status" value="1"/>
</dbReference>
<keyword evidence="5" id="KW-0804">Transcription</keyword>
<evidence type="ECO:0000256" key="4">
    <source>
        <dbReference type="ARBA" id="ARBA00023015"/>
    </source>
</evidence>
<feature type="repeat" description="WD" evidence="6">
    <location>
        <begin position="176"/>
        <end position="210"/>
    </location>
</feature>
<evidence type="ECO:0000256" key="3">
    <source>
        <dbReference type="ARBA" id="ARBA00022737"/>
    </source>
</evidence>
<reference evidence="9" key="2">
    <citation type="submission" date="2013-07" db="EMBL/GenBank/DDBJ databases">
        <authorList>
            <consortium name="The Broad Institute Genome Sequencing Platform"/>
            <person name="Cuomo C."/>
            <person name="Litvintseva A."/>
            <person name="Chen Y."/>
            <person name="Heitman J."/>
            <person name="Sun S."/>
            <person name="Springer D."/>
            <person name="Dromer F."/>
            <person name="Young S.K."/>
            <person name="Zeng Q."/>
            <person name="Gargeya S."/>
            <person name="Fitzgerald M."/>
            <person name="Abouelleil A."/>
            <person name="Alvarado L."/>
            <person name="Berlin A.M."/>
            <person name="Chapman S.B."/>
            <person name="Dewar J."/>
            <person name="Goldberg J."/>
            <person name="Griggs A."/>
            <person name="Gujja S."/>
            <person name="Hansen M."/>
            <person name="Howarth C."/>
            <person name="Imamovic A."/>
            <person name="Larimer J."/>
            <person name="McCowan C."/>
            <person name="Murphy C."/>
            <person name="Pearson M."/>
            <person name="Priest M."/>
            <person name="Roberts A."/>
            <person name="Saif S."/>
            <person name="Shea T."/>
            <person name="Sykes S."/>
            <person name="Wortman J."/>
            <person name="Nusbaum C."/>
            <person name="Birren B."/>
        </authorList>
    </citation>
    <scope>NUCLEOTIDE SEQUENCE</scope>
    <source>
        <strain evidence="9">CBS 10737</strain>
    </source>
</reference>
<dbReference type="Gene3D" id="2.130.10.10">
    <property type="entry name" value="YVTN repeat-like/Quinoprotein amine dehydrogenase"/>
    <property type="match status" value="1"/>
</dbReference>
<dbReference type="InterPro" id="IPR051243">
    <property type="entry name" value="PcG_WD-repeat"/>
</dbReference>
<keyword evidence="3" id="KW-0677">Repeat</keyword>
<dbReference type="Pfam" id="PF00400">
    <property type="entry name" value="WD40"/>
    <property type="match status" value="2"/>
</dbReference>
<dbReference type="EMBL" id="CP144529">
    <property type="protein sequence ID" value="WWC73548.1"/>
    <property type="molecule type" value="Genomic_DNA"/>
</dbReference>
<dbReference type="KEGG" id="kpin:30174217"/>
<dbReference type="Proteomes" id="UP000094020">
    <property type="component" value="Chromosome 11"/>
</dbReference>
<feature type="region of interest" description="Disordered" evidence="7">
    <location>
        <begin position="1"/>
        <end position="33"/>
    </location>
</feature>
<evidence type="ECO:0000313" key="10">
    <source>
        <dbReference type="Proteomes" id="UP000094020"/>
    </source>
</evidence>
<dbReference type="EMBL" id="KI894014">
    <property type="protein sequence ID" value="OCF47982.1"/>
    <property type="molecule type" value="Genomic_DNA"/>
</dbReference>
<sequence>MDPPEIIDLTEDYPTPSSQALPSSEASEHEAEGSIAGSSLKWYKKVNKRMGRGGHPYACQAIAVQGASGDTLRYEDVKFWPYVGPLNPWKTPRSVEEAWNNYDNTVAICAQKKMIVGRCTDRDPWKVLWEMDVDDDLYTLAWTYHLFTCHPLIAVAGKKGFVHIIDAVLKRCLRVLRGHGGDILRLAVHPTHPHIIASTSYDKTTRIWNILGSDLPIIPAGERYNENFPMGDADEGDCTFAILAGEGRGGHRAYVADAAFHPTKNAVATVGLDRQVKIWPLPQLPKPSINPLPTPIGYKAKIVHLPLFSTSKLHADFVDNVEWLNEYTLMTRSRKEVKIWEWTAFSRFFRPDSLTSRTSEPSSADYTDSGSFSLVSEYPIGSDCWAMNASFHRQFTPTSQEVINFEKNEHLVTDPLIALTAHRESNGPLPEILLFNPLLAEDGVSPTPITRKRLRDRRDSSSSNENDSEHESSEFMSSPEKTKDGQRSVGRPRKIQSGRSMESSSFQNGTSTPGRSITKSEGTTSVSPEKQSGTQSNKSLEPWRLVATDYQALMRQNRQKGLKIFAAGTNLCNVAISPRGAEWIIGVGEPGTVFVWKIDI</sequence>
<protein>
    <submittedName>
        <fullName evidence="8">Uncharacterized protein</fullName>
    </submittedName>
</protein>
<evidence type="ECO:0000313" key="9">
    <source>
        <dbReference type="EMBL" id="WWC73548.1"/>
    </source>
</evidence>
<evidence type="ECO:0000256" key="7">
    <source>
        <dbReference type="SAM" id="MobiDB-lite"/>
    </source>
</evidence>
<evidence type="ECO:0000256" key="6">
    <source>
        <dbReference type="PROSITE-ProRule" id="PRU00221"/>
    </source>
</evidence>
<dbReference type="PROSITE" id="PS00678">
    <property type="entry name" value="WD_REPEATS_1"/>
    <property type="match status" value="1"/>
</dbReference>
<dbReference type="PROSITE" id="PS50082">
    <property type="entry name" value="WD_REPEATS_2"/>
    <property type="match status" value="2"/>
</dbReference>
<reference evidence="8" key="1">
    <citation type="submission" date="2013-07" db="EMBL/GenBank/DDBJ databases">
        <title>The Genome Sequence of Cryptococcus pinus CBS10737.</title>
        <authorList>
            <consortium name="The Broad Institute Genome Sequencing Platform"/>
            <person name="Cuomo C."/>
            <person name="Litvintseva A."/>
            <person name="Chen Y."/>
            <person name="Heitman J."/>
            <person name="Sun S."/>
            <person name="Springer D."/>
            <person name="Dromer F."/>
            <person name="Young S.K."/>
            <person name="Zeng Q."/>
            <person name="Gargeya S."/>
            <person name="Fitzgerald M."/>
            <person name="Abouelleil A."/>
            <person name="Alvarado L."/>
            <person name="Berlin A.M."/>
            <person name="Chapman S.B."/>
            <person name="Dewar J."/>
            <person name="Goldberg J."/>
            <person name="Griggs A."/>
            <person name="Gujja S."/>
            <person name="Hansen M."/>
            <person name="Howarth C."/>
            <person name="Imamovic A."/>
            <person name="Larimer J."/>
            <person name="McCowan C."/>
            <person name="Murphy C."/>
            <person name="Pearson M."/>
            <person name="Priest M."/>
            <person name="Roberts A."/>
            <person name="Saif S."/>
            <person name="Shea T."/>
            <person name="Sykes S."/>
            <person name="Wortman J."/>
            <person name="Nusbaum C."/>
            <person name="Birren B."/>
        </authorList>
    </citation>
    <scope>NUCLEOTIDE SEQUENCE [LARGE SCALE GENOMIC DNA]</scope>
    <source>
        <strain evidence="8">CBS 10737</strain>
    </source>
</reference>
<evidence type="ECO:0000256" key="5">
    <source>
        <dbReference type="ARBA" id="ARBA00023163"/>
    </source>
</evidence>
<evidence type="ECO:0000256" key="2">
    <source>
        <dbReference type="ARBA" id="ARBA00022574"/>
    </source>
</evidence>
<keyword evidence="4" id="KW-0805">Transcription regulation</keyword>
<name>A0A1B9HXI7_9TREE</name>
<dbReference type="GeneID" id="30174217"/>